<protein>
    <recommendedName>
        <fullName evidence="5">polynucleotide adenylyltransferase</fullName>
        <ecNumber evidence="5">2.7.7.19</ecNumber>
    </recommendedName>
</protein>
<comment type="cofactor">
    <cofactor evidence="1">
        <name>Mn(2+)</name>
        <dbReference type="ChEBI" id="CHEBI:29035"/>
    </cofactor>
</comment>
<feature type="domain" description="Poly(A) RNA polymerase mitochondrial-like central palm" evidence="12">
    <location>
        <begin position="239"/>
        <end position="368"/>
    </location>
</feature>
<comment type="similarity">
    <text evidence="4">Belongs to the DNA polymerase type-B-like family.</text>
</comment>
<evidence type="ECO:0000256" key="9">
    <source>
        <dbReference type="ARBA" id="ARBA00022842"/>
    </source>
</evidence>
<keyword evidence="6" id="KW-0963">Cytoplasm</keyword>
<proteinExistence type="inferred from homology"/>
<reference evidence="13 14" key="1">
    <citation type="journal article" date="2011" name="Proc. Natl. Acad. Sci. U.S.A.">
        <title>Genome and transcriptome analyses of the mountain pine beetle-fungal symbiont Grosmannia clavigera, a lodgepole pine pathogen.</title>
        <authorList>
            <person name="DiGuistini S."/>
            <person name="Wang Y."/>
            <person name="Liao N.Y."/>
            <person name="Taylor G."/>
            <person name="Tanguay P."/>
            <person name="Feau N."/>
            <person name="Henrissat B."/>
            <person name="Chan S.K."/>
            <person name="Hesse-Orce U."/>
            <person name="Alamouti S.M."/>
            <person name="Tsui C.K.M."/>
            <person name="Docking R.T."/>
            <person name="Levasseur A."/>
            <person name="Haridas S."/>
            <person name="Robertson G."/>
            <person name="Birol I."/>
            <person name="Holt R.A."/>
            <person name="Marra M.A."/>
            <person name="Hamelin R.C."/>
            <person name="Hirst M."/>
            <person name="Jones S.J.M."/>
            <person name="Bohlmann J."/>
            <person name="Breuil C."/>
        </authorList>
    </citation>
    <scope>NUCLEOTIDE SEQUENCE [LARGE SCALE GENOMIC DNA]</scope>
    <source>
        <strain evidence="14">kw1407 / UAMH 11150</strain>
    </source>
</reference>
<feature type="compositionally biased region" description="Polar residues" evidence="10">
    <location>
        <begin position="987"/>
        <end position="1007"/>
    </location>
</feature>
<dbReference type="OrthoDB" id="407432at2759"/>
<dbReference type="SUPFAM" id="SSF81631">
    <property type="entry name" value="PAP/OAS1 substrate-binding domain"/>
    <property type="match status" value="1"/>
</dbReference>
<keyword evidence="7" id="KW-0808">Transferase</keyword>
<dbReference type="InParanoid" id="F0XFL7"/>
<feature type="compositionally biased region" description="Polar residues" evidence="10">
    <location>
        <begin position="126"/>
        <end position="160"/>
    </location>
</feature>
<dbReference type="eggNOG" id="KOG2277">
    <property type="taxonomic scope" value="Eukaryota"/>
</dbReference>
<dbReference type="Gene3D" id="3.30.460.10">
    <property type="entry name" value="Beta Polymerase, domain 2"/>
    <property type="match status" value="1"/>
</dbReference>
<evidence type="ECO:0000256" key="3">
    <source>
        <dbReference type="ARBA" id="ARBA00004496"/>
    </source>
</evidence>
<organism evidence="14">
    <name type="scientific">Grosmannia clavigera (strain kw1407 / UAMH 11150)</name>
    <name type="common">Blue stain fungus</name>
    <name type="synonym">Graphiocladiella clavigera</name>
    <dbReference type="NCBI Taxonomy" id="655863"/>
    <lineage>
        <taxon>Eukaryota</taxon>
        <taxon>Fungi</taxon>
        <taxon>Dikarya</taxon>
        <taxon>Ascomycota</taxon>
        <taxon>Pezizomycotina</taxon>
        <taxon>Sordariomycetes</taxon>
        <taxon>Sordariomycetidae</taxon>
        <taxon>Ophiostomatales</taxon>
        <taxon>Ophiostomataceae</taxon>
        <taxon>Leptographium</taxon>
    </lineage>
</organism>
<dbReference type="Pfam" id="PF22600">
    <property type="entry name" value="MTPAP-like_central"/>
    <property type="match status" value="1"/>
</dbReference>
<evidence type="ECO:0000259" key="11">
    <source>
        <dbReference type="Pfam" id="PF03828"/>
    </source>
</evidence>
<evidence type="ECO:0000256" key="2">
    <source>
        <dbReference type="ARBA" id="ARBA00001946"/>
    </source>
</evidence>
<dbReference type="InterPro" id="IPR054708">
    <property type="entry name" value="MTPAP-like_central"/>
</dbReference>
<feature type="compositionally biased region" description="Polar residues" evidence="10">
    <location>
        <begin position="32"/>
        <end position="46"/>
    </location>
</feature>
<dbReference type="AlphaFoldDB" id="F0XFL7"/>
<feature type="compositionally biased region" description="Acidic residues" evidence="10">
    <location>
        <begin position="384"/>
        <end position="397"/>
    </location>
</feature>
<dbReference type="InterPro" id="IPR043519">
    <property type="entry name" value="NT_sf"/>
</dbReference>
<evidence type="ECO:0000256" key="5">
    <source>
        <dbReference type="ARBA" id="ARBA00012388"/>
    </source>
</evidence>
<dbReference type="RefSeq" id="XP_014173202.1">
    <property type="nucleotide sequence ID" value="XM_014317727.1"/>
</dbReference>
<dbReference type="Pfam" id="PF03828">
    <property type="entry name" value="PAP_assoc"/>
    <property type="match status" value="1"/>
</dbReference>
<dbReference type="EC" id="2.7.7.19" evidence="5"/>
<dbReference type="PANTHER" id="PTHR12271">
    <property type="entry name" value="POLY A POLYMERASE CID PAP -RELATED"/>
    <property type="match status" value="1"/>
</dbReference>
<evidence type="ECO:0000256" key="6">
    <source>
        <dbReference type="ARBA" id="ARBA00022490"/>
    </source>
</evidence>
<feature type="region of interest" description="Disordered" evidence="10">
    <location>
        <begin position="1"/>
        <end position="20"/>
    </location>
</feature>
<gene>
    <name evidence="13" type="ORF">CMQ_648</name>
</gene>
<feature type="compositionally biased region" description="Polar residues" evidence="10">
    <location>
        <begin position="168"/>
        <end position="182"/>
    </location>
</feature>
<dbReference type="EMBL" id="GL629765">
    <property type="protein sequence ID" value="EFX03720.1"/>
    <property type="molecule type" value="Genomic_DNA"/>
</dbReference>
<dbReference type="GO" id="GO:0050265">
    <property type="term" value="F:RNA uridylyltransferase activity"/>
    <property type="evidence" value="ECO:0007669"/>
    <property type="project" value="TreeGrafter"/>
</dbReference>
<keyword evidence="9" id="KW-0460">Magnesium</keyword>
<comment type="cofactor">
    <cofactor evidence="2">
        <name>Mg(2+)</name>
        <dbReference type="ChEBI" id="CHEBI:18420"/>
    </cofactor>
</comment>
<sequence length="1101" mass="122553">MFHQQQNGGGGGNGVPNAQLEDRLRNLILANNEATQVPSAASSTGASLAPPLEHGEPASTDTAKPGQPSVSPRFARKRPNQAQRRQMSAQLSVPVAWQSTSSHPVGGYANTPPYGQHQSHPRHQHNNLNSQSGYQHTYQRPQSATIRPSQYGNGHMTSTGFPAGENAYPSQPRHQQSQSYQGPVTYEDPYNWRSHQPVASSFNNPSSRNSRPPHNPNGRLYHAKPEDVEAQSTLLESLCEQILASAEIEPAEIQEKENFRAHIELLCQDALAKYEHEVNCRADFAPLSVRLKCFGSLASGFATKASDMDLAIISPLSVPQPDSSESPIPRLIEKAFLEAGLGARLLSRTRVPIIKLCESPPEQLRIDLLDERAKWEKGVLPEHDDLDADDDAVEDSEPSTARAGDHSAGDGKPKHAHKESDLDDEHHGEGRYGQSLGGLKQPASQSLGNYYATAKRLLRKIGGRDITHSTAREFAEKDLKILTDVCHAFVSGLADENLKGRLWETRSLATSDTPSQLNYRSLYGVYMQVEGERLAMLWDSREIHEKDAHQEDDACNRIRAWKELQNKPGFGVDLLTYNKELQVAVESLKRIASLQIITLEQGQFEPAAQYYDRTNKLLLHIGGRDTSAPSNAVLPLIIRHYVSGISNADIREQVQEFSQSMDKPSLRVVARRHKSLQLAVEFERAIGKGYYDASSTEDIEAYISVLRMPLQKCDLPGRRFDYLIPRNSDTAAIISRAGLLADPSKLAPNQPRDPYRDRLEFPKTGTGVQCDINFSAHLALQNTLLLRCYSHTDTRVRPMILFVKHWAKIRGINTPYRGTLSSYGYVLMVLHYLVNIAQPFVCPNLQQLAKPVPEGLSADEIEDTVTCRGHDVRFWRDEEEIKGLAMSNMLNQNKDSVGHLLRGFFEYYAQNNFMSTVPCRGFDWGRDVLSLRTPSGLRSKQDKGWTGARTVLEVRDQAAMPPSAADQPPTISSQVDSMASVAGSGGDQQPLQSSSEAKAGQTASTRSPKMAKAVEMKEVKHRYLFAIEDPFEHDHNVARTVTHSGIVAIRDEFRRAWRIIKNLGKMADENLLEDVTDNKAKERDHFAELLNDIHGPELSLH</sequence>
<evidence type="ECO:0000313" key="13">
    <source>
        <dbReference type="EMBL" id="EFX03720.1"/>
    </source>
</evidence>
<dbReference type="Proteomes" id="UP000007796">
    <property type="component" value="Unassembled WGS sequence"/>
</dbReference>
<evidence type="ECO:0000313" key="14">
    <source>
        <dbReference type="Proteomes" id="UP000007796"/>
    </source>
</evidence>
<dbReference type="Gene3D" id="1.10.1410.10">
    <property type="match status" value="1"/>
</dbReference>
<dbReference type="GO" id="GO:0010605">
    <property type="term" value="P:negative regulation of macromolecule metabolic process"/>
    <property type="evidence" value="ECO:0007669"/>
    <property type="project" value="UniProtKB-ARBA"/>
</dbReference>
<evidence type="ECO:0000256" key="10">
    <source>
        <dbReference type="SAM" id="MobiDB-lite"/>
    </source>
</evidence>
<evidence type="ECO:0000256" key="8">
    <source>
        <dbReference type="ARBA" id="ARBA00022723"/>
    </source>
</evidence>
<dbReference type="HOGENOM" id="CLU_008947_0_0_1"/>
<keyword evidence="8" id="KW-0479">Metal-binding</keyword>
<feature type="region of interest" description="Disordered" evidence="10">
    <location>
        <begin position="380"/>
        <end position="443"/>
    </location>
</feature>
<dbReference type="GO" id="GO:0031123">
    <property type="term" value="P:RNA 3'-end processing"/>
    <property type="evidence" value="ECO:0007669"/>
    <property type="project" value="TreeGrafter"/>
</dbReference>
<feature type="region of interest" description="Disordered" evidence="10">
    <location>
        <begin position="954"/>
        <end position="1013"/>
    </location>
</feature>
<dbReference type="PANTHER" id="PTHR12271:SF40">
    <property type="entry name" value="POLY(A) RNA POLYMERASE GLD2"/>
    <property type="match status" value="1"/>
</dbReference>
<feature type="compositionally biased region" description="Low complexity" evidence="10">
    <location>
        <begin position="200"/>
        <end position="212"/>
    </location>
</feature>
<feature type="compositionally biased region" description="Polar residues" evidence="10">
    <location>
        <begin position="80"/>
        <end position="103"/>
    </location>
</feature>
<comment type="subcellular location">
    <subcellularLocation>
        <location evidence="3">Cytoplasm</location>
    </subcellularLocation>
</comment>
<dbReference type="GO" id="GO:0046872">
    <property type="term" value="F:metal ion binding"/>
    <property type="evidence" value="ECO:0007669"/>
    <property type="project" value="UniProtKB-KW"/>
</dbReference>
<name>F0XFL7_GROCL</name>
<dbReference type="GO" id="GO:1990817">
    <property type="term" value="F:poly(A) RNA polymerase activity"/>
    <property type="evidence" value="ECO:0007669"/>
    <property type="project" value="UniProtKB-EC"/>
</dbReference>
<accession>F0XFL7</accession>
<evidence type="ECO:0000256" key="1">
    <source>
        <dbReference type="ARBA" id="ARBA00001936"/>
    </source>
</evidence>
<keyword evidence="14" id="KW-1185">Reference proteome</keyword>
<dbReference type="STRING" id="655863.F0XFL7"/>
<dbReference type="GO" id="GO:0005737">
    <property type="term" value="C:cytoplasm"/>
    <property type="evidence" value="ECO:0007669"/>
    <property type="project" value="UniProtKB-SubCell"/>
</dbReference>
<feature type="domain" description="PAP-associated" evidence="11">
    <location>
        <begin position="896"/>
        <end position="946"/>
    </location>
</feature>
<evidence type="ECO:0000256" key="4">
    <source>
        <dbReference type="ARBA" id="ARBA00008593"/>
    </source>
</evidence>
<evidence type="ECO:0000256" key="7">
    <source>
        <dbReference type="ARBA" id="ARBA00022679"/>
    </source>
</evidence>
<dbReference type="SUPFAM" id="SSF81301">
    <property type="entry name" value="Nucleotidyltransferase"/>
    <property type="match status" value="1"/>
</dbReference>
<evidence type="ECO:0000259" key="12">
    <source>
        <dbReference type="Pfam" id="PF22600"/>
    </source>
</evidence>
<dbReference type="GeneID" id="25979917"/>
<feature type="region of interest" description="Disordered" evidence="10">
    <location>
        <begin position="26"/>
        <end position="221"/>
    </location>
</feature>
<dbReference type="InterPro" id="IPR002058">
    <property type="entry name" value="PAP_assoc"/>
</dbReference>
<feature type="compositionally biased region" description="Basic and acidic residues" evidence="10">
    <location>
        <begin position="403"/>
        <end position="430"/>
    </location>
</feature>